<dbReference type="InterPro" id="IPR014729">
    <property type="entry name" value="Rossmann-like_a/b/a_fold"/>
</dbReference>
<sequence length="53" mass="6222">MKTINLVWFKKDLRTYDNEALNAALESEIVIPILLLNQIYGKYLIILQDNENL</sequence>
<dbReference type="InterPro" id="IPR006050">
    <property type="entry name" value="DNA_photolyase_N"/>
</dbReference>
<feature type="domain" description="Photolyase/cryptochrome alpha/beta" evidence="1">
    <location>
        <begin position="3"/>
        <end position="53"/>
    </location>
</feature>
<dbReference type="EMBL" id="KJ947870">
    <property type="protein sequence ID" value="AJW30504.1"/>
    <property type="molecule type" value="Genomic_DNA"/>
</dbReference>
<dbReference type="AlphaFoldDB" id="A0A0D5A254"/>
<evidence type="ECO:0000313" key="2">
    <source>
        <dbReference type="EMBL" id="AJW30504.1"/>
    </source>
</evidence>
<accession>A0A0D5A254</accession>
<organism evidence="2">
    <name type="scientific">Prochlorococcus marinus str. P0902-H212</name>
    <dbReference type="NCBI Taxonomy" id="1620696"/>
    <lineage>
        <taxon>Bacteria</taxon>
        <taxon>Bacillati</taxon>
        <taxon>Cyanobacteriota</taxon>
        <taxon>Cyanophyceae</taxon>
        <taxon>Synechococcales</taxon>
        <taxon>Prochlorococcaceae</taxon>
        <taxon>Prochlorococcus</taxon>
    </lineage>
</organism>
<protein>
    <recommendedName>
        <fullName evidence="1">Photolyase/cryptochrome alpha/beta domain-containing protein</fullName>
    </recommendedName>
</protein>
<dbReference type="Pfam" id="PF00875">
    <property type="entry name" value="DNA_photolyase"/>
    <property type="match status" value="1"/>
</dbReference>
<dbReference type="SUPFAM" id="SSF52425">
    <property type="entry name" value="Cryptochrome/photolyase, N-terminal domain"/>
    <property type="match status" value="1"/>
</dbReference>
<name>A0A0D5A254_PROMR</name>
<dbReference type="PROSITE" id="PS51645">
    <property type="entry name" value="PHR_CRY_ALPHA_BETA"/>
    <property type="match status" value="1"/>
</dbReference>
<dbReference type="InterPro" id="IPR036155">
    <property type="entry name" value="Crypto/Photolyase_N_sf"/>
</dbReference>
<gene>
    <name evidence="2" type="ORF">FA02_0238</name>
</gene>
<dbReference type="Gene3D" id="3.40.50.620">
    <property type="entry name" value="HUPs"/>
    <property type="match status" value="1"/>
</dbReference>
<proteinExistence type="predicted"/>
<reference evidence="2" key="1">
    <citation type="submission" date="2014-06" db="EMBL/GenBank/DDBJ databases">
        <authorList>
            <person name="Berube P.M."/>
        </authorList>
    </citation>
    <scope>NUCLEOTIDE SEQUENCE</scope>
    <source>
        <strain evidence="2">P0902-H212</strain>
    </source>
</reference>
<evidence type="ECO:0000259" key="1">
    <source>
        <dbReference type="PROSITE" id="PS51645"/>
    </source>
</evidence>